<proteinExistence type="predicted"/>
<evidence type="ECO:0008006" key="3">
    <source>
        <dbReference type="Google" id="ProtNLM"/>
    </source>
</evidence>
<sequence>MSSLSSPAHVLLSLLSARTGRPAATLTPELELTADLHLGSLARVELLIALRTRLPGLPAITVTEACGFRTLGELQAALEGEHLREPVPAPRDFSVEVTTAESRSPLAWMIECFVAASGATTLRDVSLLRDPGTGTGPITVRGQGKLLALVSNVLHGRARIAEPSAPHEPAAPKIVTVRGPHALDECFREAADWAHDEFGGTATAKNVREVRVHRTGLLSTPGKVAISAGRVRDGRAECDVLLMDADGSARIGLRGVLLLRHPR</sequence>
<comment type="caution">
    <text evidence="1">The sequence shown here is derived from an EMBL/GenBank/DDBJ whole genome shotgun (WGS) entry which is preliminary data.</text>
</comment>
<protein>
    <recommendedName>
        <fullName evidence="3">Acyl carrier protein</fullName>
    </recommendedName>
</protein>
<name>A0ABX1FSB3_9PSEU</name>
<organism evidence="1 2">
    <name type="scientific">Lentzea indica</name>
    <dbReference type="NCBI Taxonomy" id="2604800"/>
    <lineage>
        <taxon>Bacteria</taxon>
        <taxon>Bacillati</taxon>
        <taxon>Actinomycetota</taxon>
        <taxon>Actinomycetes</taxon>
        <taxon>Pseudonocardiales</taxon>
        <taxon>Pseudonocardiaceae</taxon>
        <taxon>Lentzea</taxon>
    </lineage>
</organism>
<gene>
    <name evidence="1" type="ORF">FXN61_36020</name>
</gene>
<keyword evidence="2" id="KW-1185">Reference proteome</keyword>
<dbReference type="SUPFAM" id="SSF47336">
    <property type="entry name" value="ACP-like"/>
    <property type="match status" value="1"/>
</dbReference>
<dbReference type="InterPro" id="IPR036736">
    <property type="entry name" value="ACP-like_sf"/>
</dbReference>
<dbReference type="Proteomes" id="UP001515943">
    <property type="component" value="Unassembled WGS sequence"/>
</dbReference>
<dbReference type="EMBL" id="VSRL01000203">
    <property type="protein sequence ID" value="NKE61877.1"/>
    <property type="molecule type" value="Genomic_DNA"/>
</dbReference>
<evidence type="ECO:0000313" key="2">
    <source>
        <dbReference type="Proteomes" id="UP001515943"/>
    </source>
</evidence>
<dbReference type="RefSeq" id="WP_167978524.1">
    <property type="nucleotide sequence ID" value="NZ_VSRL01000203.1"/>
</dbReference>
<dbReference type="Gene3D" id="1.10.1200.10">
    <property type="entry name" value="ACP-like"/>
    <property type="match status" value="1"/>
</dbReference>
<reference evidence="1 2" key="1">
    <citation type="submission" date="2019-08" db="EMBL/GenBank/DDBJ databases">
        <title>Lentzea from Indian Himalayas.</title>
        <authorList>
            <person name="Mandal S."/>
            <person name="Mallick Gupta A."/>
            <person name="Maiti P.K."/>
            <person name="Sarkar J."/>
            <person name="Mandal S."/>
        </authorList>
    </citation>
    <scope>NUCLEOTIDE SEQUENCE [LARGE SCALE GENOMIC DNA]</scope>
    <source>
        <strain evidence="1 2">PSKA42</strain>
    </source>
</reference>
<accession>A0ABX1FSB3</accession>
<evidence type="ECO:0000313" key="1">
    <source>
        <dbReference type="EMBL" id="NKE61877.1"/>
    </source>
</evidence>